<dbReference type="PANTHER" id="PTHR45008">
    <property type="entry name" value="PTS SYSTEM GLUCOSE-SPECIFIC EIIA COMPONENT"/>
    <property type="match status" value="1"/>
</dbReference>
<sequence>MFGFLKKKAKNTSVELEAIANGQLVALESVSDPVFSQKMMGDGFAIEPDEGTVYAPVNGTVTTVFPTQHAIGIESDEGLEILLHLGFNTVDLDGKPFTSQVSAGDQVKAGQVLTQMDLDAVRQAGTDTTCVVVLTQADQVESLEVEEPKAVKAGDKVAQVTLKD</sequence>
<dbReference type="SUPFAM" id="SSF51261">
    <property type="entry name" value="Duplicated hybrid motif"/>
    <property type="match status" value="1"/>
</dbReference>
<dbReference type="InterPro" id="IPR050890">
    <property type="entry name" value="PTS_EIIA_component"/>
</dbReference>
<dbReference type="AlphaFoldDB" id="A0A1E9PUC2"/>
<evidence type="ECO:0000256" key="2">
    <source>
        <dbReference type="ARBA" id="ARBA00004651"/>
    </source>
</evidence>
<reference evidence="10 11" key="1">
    <citation type="journal article" date="2020" name="J. Bacteriol.">
        <title>Aerococcus urinae Isolated from Women with Lower Urinary Tract Symptoms: In Vitro Aggregation and Genome Analysis.</title>
        <authorList>
            <person name="Hilt E.E."/>
            <person name="Putonti C."/>
            <person name="Thomas-White K."/>
            <person name="Lewis A.L."/>
            <person name="Visick K.L."/>
            <person name="Gilbert N.M."/>
            <person name="Wolfe A.J."/>
        </authorList>
    </citation>
    <scope>NUCLEOTIDE SEQUENCE [LARGE SCALE GENOMIC DNA]</scope>
    <source>
        <strain evidence="10 11">UMB1016</strain>
    </source>
</reference>
<dbReference type="EMBL" id="JAOTMY010000003">
    <property type="protein sequence ID" value="MCY3087845.1"/>
    <property type="molecule type" value="Genomic_DNA"/>
</dbReference>
<keyword evidence="4 9" id="KW-0762">Sugar transport</keyword>
<dbReference type="RefSeq" id="WP_070558232.1">
    <property type="nucleotide sequence ID" value="NZ_CAJHLJ010000004.1"/>
</dbReference>
<evidence type="ECO:0000313" key="9">
    <source>
        <dbReference type="EMBL" id="MCY3087845.1"/>
    </source>
</evidence>
<dbReference type="Gene3D" id="2.70.70.10">
    <property type="entry name" value="Glucose Permease (Domain IIA)"/>
    <property type="match status" value="1"/>
</dbReference>
<accession>A0A9Q4DEW1</accession>
<dbReference type="Pfam" id="PF00358">
    <property type="entry name" value="PTS_EIIA_1"/>
    <property type="match status" value="1"/>
</dbReference>
<dbReference type="EMBL" id="CP145132">
    <property type="protein sequence ID" value="WWC54437.1"/>
    <property type="molecule type" value="Genomic_DNA"/>
</dbReference>
<keyword evidence="6" id="KW-0598">Phosphotransferase system</keyword>
<evidence type="ECO:0000256" key="3">
    <source>
        <dbReference type="ARBA" id="ARBA00022448"/>
    </source>
</evidence>
<evidence type="ECO:0000313" key="12">
    <source>
        <dbReference type="Proteomes" id="UP001069047"/>
    </source>
</evidence>
<dbReference type="FunFam" id="2.70.70.10:FF:000001">
    <property type="entry name" value="PTS system glucose-specific IIA component"/>
    <property type="match status" value="1"/>
</dbReference>
<evidence type="ECO:0000259" key="8">
    <source>
        <dbReference type="PROSITE" id="PS51093"/>
    </source>
</evidence>
<keyword evidence="3" id="KW-0813">Transport</keyword>
<keyword evidence="7" id="KW-0418">Kinase</keyword>
<dbReference type="PROSITE" id="PS00371">
    <property type="entry name" value="PTS_EIIA_TYPE_1_HIS"/>
    <property type="match status" value="1"/>
</dbReference>
<dbReference type="InterPro" id="IPR001127">
    <property type="entry name" value="PTS_EIIA_1_perm"/>
</dbReference>
<reference evidence="9" key="2">
    <citation type="submission" date="2022-09" db="EMBL/GenBank/DDBJ databases">
        <title>Aerococcus urinae taxonomy study.</title>
        <authorList>
            <person name="Christensen J."/>
            <person name="Senneby E."/>
        </authorList>
    </citation>
    <scope>NUCLEOTIDE SEQUENCE</scope>
    <source>
        <strain evidence="9">LUND-41-B12</strain>
    </source>
</reference>
<dbReference type="NCBIfam" id="TIGR00830">
    <property type="entry name" value="PTBA"/>
    <property type="match status" value="1"/>
</dbReference>
<comment type="subcellular location">
    <subcellularLocation>
        <location evidence="2">Cell membrane</location>
        <topology evidence="2">Multi-pass membrane protein</topology>
    </subcellularLocation>
    <subcellularLocation>
        <location evidence="1">Cytoplasm</location>
    </subcellularLocation>
</comment>
<protein>
    <submittedName>
        <fullName evidence="9">PTS glucose transporter subunit IIA</fullName>
    </submittedName>
</protein>
<dbReference type="PROSITE" id="PS51093">
    <property type="entry name" value="PTS_EIIA_TYPE_1"/>
    <property type="match status" value="1"/>
</dbReference>
<dbReference type="Proteomes" id="UP001069047">
    <property type="component" value="Unassembled WGS sequence"/>
</dbReference>
<reference evidence="10" key="3">
    <citation type="submission" date="2024-02" db="EMBL/GenBank/DDBJ databases">
        <authorList>
            <person name="Choi B."/>
        </authorList>
    </citation>
    <scope>NUCLEOTIDE SEQUENCE</scope>
    <source>
        <strain evidence="10">UMB1016</strain>
    </source>
</reference>
<dbReference type="GO" id="GO:0016301">
    <property type="term" value="F:kinase activity"/>
    <property type="evidence" value="ECO:0007669"/>
    <property type="project" value="UniProtKB-KW"/>
</dbReference>
<evidence type="ECO:0000256" key="1">
    <source>
        <dbReference type="ARBA" id="ARBA00004496"/>
    </source>
</evidence>
<evidence type="ECO:0000256" key="6">
    <source>
        <dbReference type="ARBA" id="ARBA00022683"/>
    </source>
</evidence>
<keyword evidence="5" id="KW-0808">Transferase</keyword>
<accession>A0A1E9PUC2</accession>
<dbReference type="GO" id="GO:0005886">
    <property type="term" value="C:plasma membrane"/>
    <property type="evidence" value="ECO:0007669"/>
    <property type="project" value="UniProtKB-SubCell"/>
</dbReference>
<evidence type="ECO:0000256" key="7">
    <source>
        <dbReference type="ARBA" id="ARBA00022777"/>
    </source>
</evidence>
<feature type="domain" description="PTS EIIA type-1" evidence="8">
    <location>
        <begin position="32"/>
        <end position="136"/>
    </location>
</feature>
<dbReference type="GeneID" id="86858264"/>
<evidence type="ECO:0000256" key="5">
    <source>
        <dbReference type="ARBA" id="ARBA00022679"/>
    </source>
</evidence>
<evidence type="ECO:0000256" key="4">
    <source>
        <dbReference type="ARBA" id="ARBA00022597"/>
    </source>
</evidence>
<dbReference type="InterPro" id="IPR011055">
    <property type="entry name" value="Dup_hybrid_motif"/>
</dbReference>
<dbReference type="Proteomes" id="UP000250354">
    <property type="component" value="Chromosome"/>
</dbReference>
<evidence type="ECO:0000313" key="10">
    <source>
        <dbReference type="EMBL" id="WWC54437.1"/>
    </source>
</evidence>
<gene>
    <name evidence="10" type="ORF">DBT44_0008650</name>
    <name evidence="9" type="ORF">ODY61_06975</name>
</gene>
<dbReference type="PANTHER" id="PTHR45008:SF1">
    <property type="entry name" value="PTS SYSTEM GLUCOSE-SPECIFIC EIIA COMPONENT"/>
    <property type="match status" value="1"/>
</dbReference>
<dbReference type="GO" id="GO:0005737">
    <property type="term" value="C:cytoplasm"/>
    <property type="evidence" value="ECO:0007669"/>
    <property type="project" value="UniProtKB-SubCell"/>
</dbReference>
<keyword evidence="11" id="KW-1185">Reference proteome</keyword>
<name>A0A1E9PUC2_9LACT</name>
<organism evidence="9 12">
    <name type="scientific">Aerococcus mictus</name>
    <dbReference type="NCBI Taxonomy" id="2976810"/>
    <lineage>
        <taxon>Bacteria</taxon>
        <taxon>Bacillati</taxon>
        <taxon>Bacillota</taxon>
        <taxon>Bacilli</taxon>
        <taxon>Lactobacillales</taxon>
        <taxon>Aerococcaceae</taxon>
        <taxon>Aerococcus</taxon>
    </lineage>
</organism>
<proteinExistence type="predicted"/>
<evidence type="ECO:0000313" key="11">
    <source>
        <dbReference type="Proteomes" id="UP000250354"/>
    </source>
</evidence>
<dbReference type="GO" id="GO:0009401">
    <property type="term" value="P:phosphoenolpyruvate-dependent sugar phosphotransferase system"/>
    <property type="evidence" value="ECO:0007669"/>
    <property type="project" value="UniProtKB-KW"/>
</dbReference>